<dbReference type="Gene3D" id="3.40.50.1110">
    <property type="entry name" value="SGNH hydrolase"/>
    <property type="match status" value="1"/>
</dbReference>
<gene>
    <name evidence="3" type="ORF">ACFO0B_25080</name>
</gene>
<dbReference type="EMBL" id="JBHSAX010000019">
    <property type="protein sequence ID" value="MFC3965275.1"/>
    <property type="molecule type" value="Genomic_DNA"/>
</dbReference>
<keyword evidence="4" id="KW-1185">Reference proteome</keyword>
<dbReference type="EC" id="3.1.-.-" evidence="3"/>
<dbReference type="PANTHER" id="PTHR37981:SF1">
    <property type="entry name" value="SGNH HYDROLASE-TYPE ESTERASE DOMAIN-CONTAINING PROTEIN"/>
    <property type="match status" value="1"/>
</dbReference>
<comment type="caution">
    <text evidence="3">The sequence shown here is derived from an EMBL/GenBank/DDBJ whole genome shotgun (WGS) entry which is preliminary data.</text>
</comment>
<dbReference type="InterPro" id="IPR013830">
    <property type="entry name" value="SGNH_hydro"/>
</dbReference>
<keyword evidence="3" id="KW-0378">Hydrolase</keyword>
<reference evidence="4" key="1">
    <citation type="journal article" date="2019" name="Int. J. Syst. Evol. Microbiol.">
        <title>The Global Catalogue of Microorganisms (GCM) 10K type strain sequencing project: providing services to taxonomists for standard genome sequencing and annotation.</title>
        <authorList>
            <consortium name="The Broad Institute Genomics Platform"/>
            <consortium name="The Broad Institute Genome Sequencing Center for Infectious Disease"/>
            <person name="Wu L."/>
            <person name="Ma J."/>
        </authorList>
    </citation>
    <scope>NUCLEOTIDE SEQUENCE [LARGE SCALE GENOMIC DNA]</scope>
    <source>
        <strain evidence="4">CGMCC 4.7330</strain>
    </source>
</reference>
<dbReference type="InterPro" id="IPR036514">
    <property type="entry name" value="SGNH_hydro_sf"/>
</dbReference>
<dbReference type="CDD" id="cd01823">
    <property type="entry name" value="SEST_like"/>
    <property type="match status" value="1"/>
</dbReference>
<proteinExistence type="predicted"/>
<evidence type="ECO:0000313" key="3">
    <source>
        <dbReference type="EMBL" id="MFC3965275.1"/>
    </source>
</evidence>
<dbReference type="Pfam" id="PF13472">
    <property type="entry name" value="Lipase_GDSL_2"/>
    <property type="match status" value="1"/>
</dbReference>
<sequence>MRSVVSALCAAAALAAASAMGTAAARAEPEPAPQGKQVIVLGDSYTANGWDPLTLGDVCVRGATAWPAQLGALLGPDGHGQVANPSCSGATIDSGPGFTLAHEVLQADREGALGPATKLVTLQLGLDDRWGESTQTLWYGLQQCVFDLVRGCDLDAVEQGRYPDLRGVTGPVYAERIHAAVTYIRYYAPAARVVLMGYPEVLAAGTETACVSILGIAPFIQPRAKAVVDYFDRMDRAQREAAQLLGLEFFDTRALTAGHGLCSAEPWINGFFDWRTDIAGLPMHPSARGDGVVATALHERYLR</sequence>
<dbReference type="PANTHER" id="PTHR37981">
    <property type="entry name" value="LIPASE 2"/>
    <property type="match status" value="1"/>
</dbReference>
<evidence type="ECO:0000259" key="2">
    <source>
        <dbReference type="Pfam" id="PF13472"/>
    </source>
</evidence>
<dbReference type="Proteomes" id="UP001595696">
    <property type="component" value="Unassembled WGS sequence"/>
</dbReference>
<evidence type="ECO:0000256" key="1">
    <source>
        <dbReference type="SAM" id="SignalP"/>
    </source>
</evidence>
<feature type="chain" id="PRO_5045141256" evidence="1">
    <location>
        <begin position="28"/>
        <end position="303"/>
    </location>
</feature>
<dbReference type="RefSeq" id="WP_378615024.1">
    <property type="nucleotide sequence ID" value="NZ_JBHSAX010000019.1"/>
</dbReference>
<dbReference type="InterPro" id="IPR037460">
    <property type="entry name" value="SEST-like"/>
</dbReference>
<dbReference type="SUPFAM" id="SSF52266">
    <property type="entry name" value="SGNH hydrolase"/>
    <property type="match status" value="1"/>
</dbReference>
<accession>A0ABV8E012</accession>
<feature type="domain" description="SGNH hydrolase-type esterase" evidence="2">
    <location>
        <begin position="40"/>
        <end position="289"/>
    </location>
</feature>
<protein>
    <submittedName>
        <fullName evidence="3">SGNH/GDSL hydrolase family protein</fullName>
        <ecNumber evidence="3">3.1.-.-</ecNumber>
    </submittedName>
</protein>
<dbReference type="GO" id="GO:0016787">
    <property type="term" value="F:hydrolase activity"/>
    <property type="evidence" value="ECO:0007669"/>
    <property type="project" value="UniProtKB-KW"/>
</dbReference>
<organism evidence="3 4">
    <name type="scientific">Nocardia jiangsuensis</name>
    <dbReference type="NCBI Taxonomy" id="1691563"/>
    <lineage>
        <taxon>Bacteria</taxon>
        <taxon>Bacillati</taxon>
        <taxon>Actinomycetota</taxon>
        <taxon>Actinomycetes</taxon>
        <taxon>Mycobacteriales</taxon>
        <taxon>Nocardiaceae</taxon>
        <taxon>Nocardia</taxon>
    </lineage>
</organism>
<name>A0ABV8E012_9NOCA</name>
<feature type="signal peptide" evidence="1">
    <location>
        <begin position="1"/>
        <end position="27"/>
    </location>
</feature>
<evidence type="ECO:0000313" key="4">
    <source>
        <dbReference type="Proteomes" id="UP001595696"/>
    </source>
</evidence>
<keyword evidence="1" id="KW-0732">Signal</keyword>